<dbReference type="PANTHER" id="PTHR33337:SF40">
    <property type="entry name" value="CENP-V_GFA DOMAIN-CONTAINING PROTEIN-RELATED"/>
    <property type="match status" value="1"/>
</dbReference>
<evidence type="ECO:0000256" key="4">
    <source>
        <dbReference type="ARBA" id="ARBA00023239"/>
    </source>
</evidence>
<dbReference type="AlphaFoldDB" id="A0A164WS67"/>
<keyword evidence="2" id="KW-0479">Metal-binding</keyword>
<evidence type="ECO:0000256" key="2">
    <source>
        <dbReference type="ARBA" id="ARBA00022723"/>
    </source>
</evidence>
<gene>
    <name evidence="6" type="ORF">SISNIDRAFT_452696</name>
</gene>
<proteinExistence type="inferred from homology"/>
<name>A0A164WS67_9AGAM</name>
<evidence type="ECO:0000313" key="7">
    <source>
        <dbReference type="Proteomes" id="UP000076722"/>
    </source>
</evidence>
<dbReference type="GO" id="GO:0016846">
    <property type="term" value="F:carbon-sulfur lyase activity"/>
    <property type="evidence" value="ECO:0007669"/>
    <property type="project" value="InterPro"/>
</dbReference>
<accession>A0A164WS67</accession>
<protein>
    <recommendedName>
        <fullName evidence="5">CENP-V/GFA domain-containing protein</fullName>
    </recommendedName>
</protein>
<keyword evidence="4" id="KW-0456">Lyase</keyword>
<dbReference type="GO" id="GO:0046872">
    <property type="term" value="F:metal ion binding"/>
    <property type="evidence" value="ECO:0007669"/>
    <property type="project" value="UniProtKB-KW"/>
</dbReference>
<comment type="similarity">
    <text evidence="1">Belongs to the Gfa family.</text>
</comment>
<dbReference type="PANTHER" id="PTHR33337">
    <property type="entry name" value="GFA DOMAIN-CONTAINING PROTEIN"/>
    <property type="match status" value="1"/>
</dbReference>
<keyword evidence="7" id="KW-1185">Reference proteome</keyword>
<evidence type="ECO:0000256" key="3">
    <source>
        <dbReference type="ARBA" id="ARBA00022833"/>
    </source>
</evidence>
<dbReference type="InterPro" id="IPR011057">
    <property type="entry name" value="Mss4-like_sf"/>
</dbReference>
<dbReference type="SUPFAM" id="SSF51316">
    <property type="entry name" value="Mss4-like"/>
    <property type="match status" value="1"/>
</dbReference>
<reference evidence="6 7" key="1">
    <citation type="journal article" date="2016" name="Mol. Biol. Evol.">
        <title>Comparative Genomics of Early-Diverging Mushroom-Forming Fungi Provides Insights into the Origins of Lignocellulose Decay Capabilities.</title>
        <authorList>
            <person name="Nagy L.G."/>
            <person name="Riley R."/>
            <person name="Tritt A."/>
            <person name="Adam C."/>
            <person name="Daum C."/>
            <person name="Floudas D."/>
            <person name="Sun H."/>
            <person name="Yadav J.S."/>
            <person name="Pangilinan J."/>
            <person name="Larsson K.H."/>
            <person name="Matsuura K."/>
            <person name="Barry K."/>
            <person name="Labutti K."/>
            <person name="Kuo R."/>
            <person name="Ohm R.A."/>
            <person name="Bhattacharya S.S."/>
            <person name="Shirouzu T."/>
            <person name="Yoshinaga Y."/>
            <person name="Martin F.M."/>
            <person name="Grigoriev I.V."/>
            <person name="Hibbett D.S."/>
        </authorList>
    </citation>
    <scope>NUCLEOTIDE SEQUENCE [LARGE SCALE GENOMIC DNA]</scope>
    <source>
        <strain evidence="6 7">HHB9708</strain>
    </source>
</reference>
<evidence type="ECO:0000259" key="5">
    <source>
        <dbReference type="Pfam" id="PF04828"/>
    </source>
</evidence>
<organism evidence="6 7">
    <name type="scientific">Sistotremastrum niveocremeum HHB9708</name>
    <dbReference type="NCBI Taxonomy" id="1314777"/>
    <lineage>
        <taxon>Eukaryota</taxon>
        <taxon>Fungi</taxon>
        <taxon>Dikarya</taxon>
        <taxon>Basidiomycota</taxon>
        <taxon>Agaricomycotina</taxon>
        <taxon>Agaricomycetes</taxon>
        <taxon>Sistotremastrales</taxon>
        <taxon>Sistotremastraceae</taxon>
        <taxon>Sertulicium</taxon>
        <taxon>Sertulicium niveocremeum</taxon>
    </lineage>
</organism>
<evidence type="ECO:0000256" key="1">
    <source>
        <dbReference type="ARBA" id="ARBA00005495"/>
    </source>
</evidence>
<dbReference type="Gene3D" id="3.90.1590.10">
    <property type="entry name" value="glutathione-dependent formaldehyde- activating enzyme (gfa)"/>
    <property type="match status" value="1"/>
</dbReference>
<dbReference type="EMBL" id="KV419402">
    <property type="protein sequence ID" value="KZS95308.1"/>
    <property type="molecule type" value="Genomic_DNA"/>
</dbReference>
<evidence type="ECO:0000313" key="6">
    <source>
        <dbReference type="EMBL" id="KZS95308.1"/>
    </source>
</evidence>
<dbReference type="OrthoDB" id="9985472at2759"/>
<dbReference type="Pfam" id="PF04828">
    <property type="entry name" value="GFA"/>
    <property type="match status" value="1"/>
</dbReference>
<feature type="domain" description="CENP-V/GFA" evidence="5">
    <location>
        <begin position="11"/>
        <end position="103"/>
    </location>
</feature>
<sequence>MKNGHRHSPSDCTDCQQESGGFGFPDVVFKPDAVKVVKGEPKLYDDVKPSGNHVRHYFCPRCGSTLWSSLDALGKVNAVKLGTFSLGSGTAFFHPSDELFCKSKQQWVKDISIQGTNQHDGMPPA</sequence>
<dbReference type="Proteomes" id="UP000076722">
    <property type="component" value="Unassembled WGS sequence"/>
</dbReference>
<dbReference type="InterPro" id="IPR006913">
    <property type="entry name" value="CENP-V/GFA"/>
</dbReference>
<keyword evidence="3" id="KW-0862">Zinc</keyword>
<dbReference type="STRING" id="1314777.A0A164WS67"/>